<dbReference type="Proteomes" id="UP000655044">
    <property type="component" value="Unassembled WGS sequence"/>
</dbReference>
<dbReference type="OrthoDB" id="23692at2"/>
<organism evidence="3 4">
    <name type="scientific">Planobispora rosea</name>
    <dbReference type="NCBI Taxonomy" id="35762"/>
    <lineage>
        <taxon>Bacteria</taxon>
        <taxon>Bacillati</taxon>
        <taxon>Actinomycetota</taxon>
        <taxon>Actinomycetes</taxon>
        <taxon>Streptosporangiales</taxon>
        <taxon>Streptosporangiaceae</taxon>
        <taxon>Planobispora</taxon>
    </lineage>
</organism>
<accession>A0A8J3S5L5</accession>
<protein>
    <recommendedName>
        <fullName evidence="2">GGDEF domain-containing protein</fullName>
    </recommendedName>
</protein>
<dbReference type="InterPro" id="IPR029787">
    <property type="entry name" value="Nucleotide_cyclase"/>
</dbReference>
<dbReference type="AlphaFoldDB" id="A0A8J3S5L5"/>
<feature type="transmembrane region" description="Helical" evidence="1">
    <location>
        <begin position="260"/>
        <end position="280"/>
    </location>
</feature>
<dbReference type="RefSeq" id="WP_068922310.1">
    <property type="nucleotide sequence ID" value="NZ_BMQP01000028.1"/>
</dbReference>
<dbReference type="Gene3D" id="3.30.70.270">
    <property type="match status" value="1"/>
</dbReference>
<keyword evidence="1" id="KW-1133">Transmembrane helix</keyword>
<evidence type="ECO:0000313" key="4">
    <source>
        <dbReference type="Proteomes" id="UP000655044"/>
    </source>
</evidence>
<proteinExistence type="predicted"/>
<dbReference type="InterPro" id="IPR052163">
    <property type="entry name" value="DGC-Regulatory_Protein"/>
</dbReference>
<dbReference type="Pfam" id="PF00990">
    <property type="entry name" value="GGDEF"/>
    <property type="match status" value="1"/>
</dbReference>
<dbReference type="InterPro" id="IPR043128">
    <property type="entry name" value="Rev_trsase/Diguanyl_cyclase"/>
</dbReference>
<feature type="domain" description="GGDEF" evidence="2">
    <location>
        <begin position="344"/>
        <end position="477"/>
    </location>
</feature>
<comment type="caution">
    <text evidence="3">The sequence shown here is derived from an EMBL/GenBank/DDBJ whole genome shotgun (WGS) entry which is preliminary data.</text>
</comment>
<sequence length="488" mass="52234">MTVLRTWWLVAAAALAGVLITMTIGTVTGEAVYFGCYAVVCAAAWWAALRPAADSGTRAGRRPWLLIALGQTLLLTGDAVMTVFFYFLPEATPIGWMDVPWLGGYAAIGAGLMIMARRRAREQMREPLLDMLTLTTAATLGLWRVMIDPELKASGGQYTAEILLDASYMIGDVLVMAAVVLLVLSPGVRGVPTWLMIVAGFGRLLADVGRVLWQYESIVVFVSGIIFFANALMVITMLRADRDELVRPGRRTRTLHPARIVFLGLALLTAPAIAVAEGSGSTGERLALLTATVAASSFVLTRFTTAVRQQERAERLLSYQASYDPLTGLANRRTILARLEECVTGDVLLYLDLDGFKAVNDTHGHEAGDALLVEIGNRLRGAVREEDLVARLGGDEFALLCPGPADISEITALAERLLAVVTEPVDYHGHELRVGTSVGIAVYTGGITSPGDLIRAADVAMYQAKRGGRGRWVLAGPTPGSPSLALAG</sequence>
<evidence type="ECO:0000313" key="3">
    <source>
        <dbReference type="EMBL" id="GIH88327.1"/>
    </source>
</evidence>
<feature type="transmembrane region" description="Helical" evidence="1">
    <location>
        <begin position="218"/>
        <end position="240"/>
    </location>
</feature>
<dbReference type="CDD" id="cd01949">
    <property type="entry name" value="GGDEF"/>
    <property type="match status" value="1"/>
</dbReference>
<feature type="transmembrane region" description="Helical" evidence="1">
    <location>
        <begin position="166"/>
        <end position="184"/>
    </location>
</feature>
<keyword evidence="1" id="KW-0812">Transmembrane</keyword>
<dbReference type="EMBL" id="BOOI01000078">
    <property type="protein sequence ID" value="GIH88327.1"/>
    <property type="molecule type" value="Genomic_DNA"/>
</dbReference>
<dbReference type="PANTHER" id="PTHR46663:SF2">
    <property type="entry name" value="GGDEF DOMAIN-CONTAINING PROTEIN"/>
    <property type="match status" value="1"/>
</dbReference>
<feature type="transmembrane region" description="Helical" evidence="1">
    <location>
        <begin position="128"/>
        <end position="146"/>
    </location>
</feature>
<dbReference type="PANTHER" id="PTHR46663">
    <property type="entry name" value="DIGUANYLATE CYCLASE DGCT-RELATED"/>
    <property type="match status" value="1"/>
</dbReference>
<feature type="transmembrane region" description="Helical" evidence="1">
    <location>
        <begin position="64"/>
        <end position="87"/>
    </location>
</feature>
<gene>
    <name evidence="3" type="ORF">Pro02_67350</name>
</gene>
<dbReference type="NCBIfam" id="TIGR00254">
    <property type="entry name" value="GGDEF"/>
    <property type="match status" value="1"/>
</dbReference>
<dbReference type="PROSITE" id="PS50887">
    <property type="entry name" value="GGDEF"/>
    <property type="match status" value="1"/>
</dbReference>
<reference evidence="3" key="1">
    <citation type="submission" date="2021-01" db="EMBL/GenBank/DDBJ databases">
        <title>Whole genome shotgun sequence of Planobispora rosea NBRC 15558.</title>
        <authorList>
            <person name="Komaki H."/>
            <person name="Tamura T."/>
        </authorList>
    </citation>
    <scope>NUCLEOTIDE SEQUENCE</scope>
    <source>
        <strain evidence="3">NBRC 15558</strain>
    </source>
</reference>
<name>A0A8J3S5L5_PLARO</name>
<dbReference type="InterPro" id="IPR000160">
    <property type="entry name" value="GGDEF_dom"/>
</dbReference>
<evidence type="ECO:0000259" key="2">
    <source>
        <dbReference type="PROSITE" id="PS50887"/>
    </source>
</evidence>
<dbReference type="SMART" id="SM00267">
    <property type="entry name" value="GGDEF"/>
    <property type="match status" value="1"/>
</dbReference>
<feature type="transmembrane region" description="Helical" evidence="1">
    <location>
        <begin position="7"/>
        <end position="25"/>
    </location>
</feature>
<dbReference type="SUPFAM" id="SSF55073">
    <property type="entry name" value="Nucleotide cyclase"/>
    <property type="match status" value="1"/>
</dbReference>
<feature type="transmembrane region" description="Helical" evidence="1">
    <location>
        <begin position="99"/>
        <end position="116"/>
    </location>
</feature>
<keyword evidence="1" id="KW-0472">Membrane</keyword>
<keyword evidence="4" id="KW-1185">Reference proteome</keyword>
<feature type="transmembrane region" description="Helical" evidence="1">
    <location>
        <begin position="191"/>
        <end position="212"/>
    </location>
</feature>
<evidence type="ECO:0000256" key="1">
    <source>
        <dbReference type="SAM" id="Phobius"/>
    </source>
</evidence>
<feature type="transmembrane region" description="Helical" evidence="1">
    <location>
        <begin position="31"/>
        <end position="52"/>
    </location>
</feature>